<comment type="subunit">
    <text evidence="3">Monomer.</text>
</comment>
<feature type="binding site" evidence="14">
    <location>
        <position position="300"/>
    </location>
    <ligand>
        <name>NAD(+)</name>
        <dbReference type="ChEBI" id="CHEBI:57540"/>
    </ligand>
</feature>
<comment type="catalytic activity">
    <reaction evidence="12">
        <text>L-saccharopine + NAD(+) + H2O = L-lysine + 2-oxoglutarate + NADH + H(+)</text>
        <dbReference type="Rhea" id="RHEA:12440"/>
        <dbReference type="ChEBI" id="CHEBI:15377"/>
        <dbReference type="ChEBI" id="CHEBI:15378"/>
        <dbReference type="ChEBI" id="CHEBI:16810"/>
        <dbReference type="ChEBI" id="CHEBI:32551"/>
        <dbReference type="ChEBI" id="CHEBI:57540"/>
        <dbReference type="ChEBI" id="CHEBI:57945"/>
        <dbReference type="ChEBI" id="CHEBI:57951"/>
        <dbReference type="EC" id="1.5.1.7"/>
    </reaction>
</comment>
<dbReference type="SUPFAM" id="SSF51735">
    <property type="entry name" value="NAD(P)-binding Rossmann-fold domains"/>
    <property type="match status" value="1"/>
</dbReference>
<evidence type="ECO:0000256" key="9">
    <source>
        <dbReference type="ARBA" id="ARBA00023154"/>
    </source>
</evidence>
<dbReference type="InterPro" id="IPR027281">
    <property type="entry name" value="Lys1"/>
</dbReference>
<dbReference type="SMART" id="SM01002">
    <property type="entry name" value="AlaDh_PNT_C"/>
    <property type="match status" value="1"/>
</dbReference>
<keyword evidence="7" id="KW-0560">Oxidoreductase</keyword>
<evidence type="ECO:0000256" key="6">
    <source>
        <dbReference type="ARBA" id="ARBA00022605"/>
    </source>
</evidence>
<feature type="active site" description="Proton donor" evidence="13">
    <location>
        <position position="145"/>
    </location>
</feature>
<dbReference type="PANTHER" id="PTHR11133:SF23">
    <property type="entry name" value="SACCHAROPINE DEHYDROGENASE [NAD(+), L-LYSINE-FORMING]"/>
    <property type="match status" value="1"/>
</dbReference>
<evidence type="ECO:0000256" key="4">
    <source>
        <dbReference type="ARBA" id="ARBA00012847"/>
    </source>
</evidence>
<dbReference type="EMBL" id="CAJPDQ010000024">
    <property type="protein sequence ID" value="CAF9926090.1"/>
    <property type="molecule type" value="Genomic_DNA"/>
</dbReference>
<evidence type="ECO:0000256" key="12">
    <source>
        <dbReference type="ARBA" id="ARBA00047860"/>
    </source>
</evidence>
<keyword evidence="19" id="KW-1185">Reference proteome</keyword>
<evidence type="ECO:0000256" key="3">
    <source>
        <dbReference type="ARBA" id="ARBA00011245"/>
    </source>
</evidence>
<dbReference type="Pfam" id="PF05222">
    <property type="entry name" value="AlaDh_PNT_N"/>
    <property type="match status" value="1"/>
</dbReference>
<evidence type="ECO:0000256" key="14">
    <source>
        <dbReference type="PIRSR" id="PIRSR018250-3"/>
    </source>
</evidence>
<keyword evidence="8 14" id="KW-0520">NAD</keyword>
<dbReference type="FunFam" id="3.40.50.720:FF:000217">
    <property type="entry name" value="Saccharopine dehydrogenase [NAD(+), L-lysine-forming]"/>
    <property type="match status" value="1"/>
</dbReference>
<proteinExistence type="inferred from homology"/>
<feature type="binding site" evidence="14">
    <location>
        <position position="179"/>
    </location>
    <ligand>
        <name>NAD(+)</name>
        <dbReference type="ChEBI" id="CHEBI:57540"/>
    </ligand>
</feature>
<dbReference type="InterPro" id="IPR007886">
    <property type="entry name" value="AlaDH/PNT_N"/>
</dbReference>
<feature type="domain" description="Alanine dehydrogenase/pyridine nucleotide transhydrogenase N-terminal" evidence="17">
    <location>
        <begin position="71"/>
        <end position="191"/>
    </location>
</feature>
<feature type="binding site" evidence="14">
    <location>
        <position position="328"/>
    </location>
    <ligand>
        <name>NAD(+)</name>
        <dbReference type="ChEBI" id="CHEBI:57540"/>
    </ligand>
</feature>
<feature type="binding site" evidence="14">
    <location>
        <begin position="252"/>
        <end position="253"/>
    </location>
    <ligand>
        <name>NAD(+)</name>
        <dbReference type="ChEBI" id="CHEBI:57540"/>
    </ligand>
</feature>
<dbReference type="AlphaFoldDB" id="A0A8H3ISP2"/>
<name>A0A8H3ISP2_9LECA</name>
<dbReference type="SMART" id="SM01003">
    <property type="entry name" value="AlaDh_PNT_N"/>
    <property type="match status" value="1"/>
</dbReference>
<evidence type="ECO:0000256" key="5">
    <source>
        <dbReference type="ARBA" id="ARBA00021221"/>
    </source>
</evidence>
<comment type="pathway">
    <text evidence="1">Amino-acid biosynthesis; L-lysine biosynthesis via AAA pathway; L-lysine from L-alpha-aminoadipate (fungal route): step 3/3.</text>
</comment>
<evidence type="ECO:0000256" key="13">
    <source>
        <dbReference type="PIRSR" id="PIRSR018250-1"/>
    </source>
</evidence>
<dbReference type="SUPFAM" id="SSF52283">
    <property type="entry name" value="Formate/glycerate dehydrogenase catalytic domain-like"/>
    <property type="match status" value="1"/>
</dbReference>
<keyword evidence="9" id="KW-0457">Lysine biosynthesis</keyword>
<organism evidence="18 19">
    <name type="scientific">Gomphillus americanus</name>
    <dbReference type="NCBI Taxonomy" id="1940652"/>
    <lineage>
        <taxon>Eukaryota</taxon>
        <taxon>Fungi</taxon>
        <taxon>Dikarya</taxon>
        <taxon>Ascomycota</taxon>
        <taxon>Pezizomycotina</taxon>
        <taxon>Lecanoromycetes</taxon>
        <taxon>OSLEUM clade</taxon>
        <taxon>Ostropomycetidae</taxon>
        <taxon>Ostropales</taxon>
        <taxon>Graphidaceae</taxon>
        <taxon>Gomphilloideae</taxon>
        <taxon>Gomphillus</taxon>
    </lineage>
</organism>
<feature type="active site" description="Proton acceptor" evidence="13">
    <location>
        <position position="127"/>
    </location>
</feature>
<evidence type="ECO:0000313" key="18">
    <source>
        <dbReference type="EMBL" id="CAF9926090.1"/>
    </source>
</evidence>
<evidence type="ECO:0000313" key="19">
    <source>
        <dbReference type="Proteomes" id="UP000664169"/>
    </source>
</evidence>
<evidence type="ECO:0000256" key="15">
    <source>
        <dbReference type="PIRSR" id="PIRSR018250-4"/>
    </source>
</evidence>
<dbReference type="Proteomes" id="UP000664169">
    <property type="component" value="Unassembled WGS sequence"/>
</dbReference>
<feature type="domain" description="Alanine dehydrogenase/pyridine nucleotide transhydrogenase NAD(H)-binding" evidence="16">
    <location>
        <begin position="223"/>
        <end position="368"/>
    </location>
</feature>
<dbReference type="UniPathway" id="UPA00033">
    <property type="reaction ID" value="UER00034"/>
</dbReference>
<dbReference type="InterPro" id="IPR007698">
    <property type="entry name" value="AlaDH/PNT_NAD(H)-bd"/>
</dbReference>
<sequence>MAHGSSSLTTVIHLSPIRASPFPTLKVAEYQQLFIYDQRPNLLSVAPLVNDPKQAKFLQDIINLKLNILLVSPEVVEALLEAGYQVNIERSSIRIFKDEEFEAAGATLIPEGSWSKAPRNHIITGLKELPDSDEPIYHAHIQFGHCYKQQEGWTKYLSRFVHGGGVLYDIEFLTGLDGRRVTAFGYYAGYAGAAVALMALAHQVSNTGVPLGSITTPPSALELEKSVKQSIDAALSHNAGRPPHVIIIGALGRCGRGAVDFCLAAGVPEASILRWDMAETARGGPFPEIAMSDVFINCIYLGPTRIPPFVTYESLAQPEQRLRVVCDVSCDPNNDYNPVPIYTGYSTFTKPTLPVEVAGDGPPLTIVSIDHLPSLVAREASSEFSKLLLPSLKTLDRRDEESVWLRAQRVYEENVNKLP</sequence>
<feature type="binding site" evidence="14">
    <location>
        <position position="280"/>
    </location>
    <ligand>
        <name>NAD(+)</name>
        <dbReference type="ChEBI" id="CHEBI:57540"/>
    </ligand>
</feature>
<accession>A0A8H3ISP2</accession>
<keyword evidence="6" id="KW-0028">Amino-acid biosynthesis</keyword>
<evidence type="ECO:0000256" key="10">
    <source>
        <dbReference type="ARBA" id="ARBA00023157"/>
    </source>
</evidence>
<dbReference type="EC" id="1.5.1.7" evidence="4"/>
<dbReference type="CDD" id="cd12188">
    <property type="entry name" value="SDH"/>
    <property type="match status" value="1"/>
</dbReference>
<feature type="binding site" evidence="14">
    <location>
        <position position="276"/>
    </location>
    <ligand>
        <name>NAD(+)</name>
        <dbReference type="ChEBI" id="CHEBI:57540"/>
    </ligand>
</feature>
<evidence type="ECO:0000256" key="1">
    <source>
        <dbReference type="ARBA" id="ARBA00004884"/>
    </source>
</evidence>
<keyword evidence="10" id="KW-1015">Disulfide bond</keyword>
<dbReference type="InterPro" id="IPR051168">
    <property type="entry name" value="AASS"/>
</dbReference>
<dbReference type="PANTHER" id="PTHR11133">
    <property type="entry name" value="SACCHAROPINE DEHYDROGENASE"/>
    <property type="match status" value="1"/>
</dbReference>
<evidence type="ECO:0000256" key="11">
    <source>
        <dbReference type="ARBA" id="ARBA00033228"/>
    </source>
</evidence>
<feature type="binding site" evidence="14">
    <location>
        <begin position="369"/>
        <end position="372"/>
    </location>
    <ligand>
        <name>NAD(+)</name>
        <dbReference type="ChEBI" id="CHEBI:57540"/>
    </ligand>
</feature>
<evidence type="ECO:0000256" key="2">
    <source>
        <dbReference type="ARBA" id="ARBA00005689"/>
    </source>
</evidence>
<dbReference type="GO" id="GO:0019878">
    <property type="term" value="P:lysine biosynthetic process via aminoadipic acid"/>
    <property type="evidence" value="ECO:0007669"/>
    <property type="project" value="UniProtKB-UniPathway"/>
</dbReference>
<comment type="similarity">
    <text evidence="2">Belongs to the AlaDH/PNT family.</text>
</comment>
<evidence type="ECO:0000256" key="8">
    <source>
        <dbReference type="ARBA" id="ARBA00023027"/>
    </source>
</evidence>
<evidence type="ECO:0000259" key="16">
    <source>
        <dbReference type="SMART" id="SM01002"/>
    </source>
</evidence>
<gene>
    <name evidence="18" type="ORF">GOMPHAMPRED_004057</name>
</gene>
<dbReference type="GO" id="GO:0004754">
    <property type="term" value="F:saccharopine dehydrogenase (NAD+, L-lysine-forming) activity"/>
    <property type="evidence" value="ECO:0007669"/>
    <property type="project" value="UniProtKB-EC"/>
</dbReference>
<dbReference type="Gene3D" id="3.40.50.720">
    <property type="entry name" value="NAD(P)-binding Rossmann-like Domain"/>
    <property type="match status" value="1"/>
</dbReference>
<dbReference type="GO" id="GO:0005737">
    <property type="term" value="C:cytoplasm"/>
    <property type="evidence" value="ECO:0007669"/>
    <property type="project" value="TreeGrafter"/>
</dbReference>
<evidence type="ECO:0000256" key="7">
    <source>
        <dbReference type="ARBA" id="ARBA00023002"/>
    </source>
</evidence>
<dbReference type="PIRSF" id="PIRSF018250">
    <property type="entry name" value="Saccharopine_DH_Lys"/>
    <property type="match status" value="1"/>
</dbReference>
<protein>
    <recommendedName>
        <fullName evidence="5">Saccharopine dehydrogenase [NAD(+), L-lysine-forming]</fullName>
        <ecNumber evidence="4">1.5.1.7</ecNumber>
    </recommendedName>
    <alternativeName>
        <fullName evidence="11">Lysine--2-oxoglutarate reductase</fullName>
    </alternativeName>
</protein>
<evidence type="ECO:0000259" key="17">
    <source>
        <dbReference type="SMART" id="SM01003"/>
    </source>
</evidence>
<comment type="caution">
    <text evidence="18">The sequence shown here is derived from an EMBL/GenBank/DDBJ whole genome shotgun (WGS) entry which is preliminary data.</text>
</comment>
<dbReference type="InterPro" id="IPR036291">
    <property type="entry name" value="NAD(P)-bd_dom_sf"/>
</dbReference>
<dbReference type="OrthoDB" id="265306at2759"/>
<reference evidence="18" key="1">
    <citation type="submission" date="2021-03" db="EMBL/GenBank/DDBJ databases">
        <authorList>
            <person name="Tagirdzhanova G."/>
        </authorList>
    </citation>
    <scope>NUCLEOTIDE SEQUENCE</scope>
</reference>
<feature type="disulfide bond" evidence="15">
    <location>
        <begin position="254"/>
        <end position="298"/>
    </location>
</feature>